<name>A0A9D9EL83_9BACT</name>
<dbReference type="Pfam" id="PF01809">
    <property type="entry name" value="YidD"/>
    <property type="match status" value="1"/>
</dbReference>
<dbReference type="HAMAP" id="MF_00386">
    <property type="entry name" value="UPF0161_YidD"/>
    <property type="match status" value="1"/>
</dbReference>
<evidence type="ECO:0000313" key="3">
    <source>
        <dbReference type="Proteomes" id="UP000810252"/>
    </source>
</evidence>
<dbReference type="AlphaFoldDB" id="A0A9D9EL83"/>
<organism evidence="2 3">
    <name type="scientific">Candidatus Cryptobacteroides merdigallinarum</name>
    <dbReference type="NCBI Taxonomy" id="2840770"/>
    <lineage>
        <taxon>Bacteria</taxon>
        <taxon>Pseudomonadati</taxon>
        <taxon>Bacteroidota</taxon>
        <taxon>Bacteroidia</taxon>
        <taxon>Bacteroidales</taxon>
        <taxon>Candidatus Cryptobacteroides</taxon>
    </lineage>
</organism>
<keyword evidence="1" id="KW-1003">Cell membrane</keyword>
<keyword evidence="1" id="KW-0472">Membrane</keyword>
<gene>
    <name evidence="2" type="primary">yidD</name>
    <name evidence="2" type="ORF">IAC29_05220</name>
</gene>
<dbReference type="PANTHER" id="PTHR33383">
    <property type="entry name" value="MEMBRANE PROTEIN INSERTION EFFICIENCY FACTOR-RELATED"/>
    <property type="match status" value="1"/>
</dbReference>
<dbReference type="PANTHER" id="PTHR33383:SF1">
    <property type="entry name" value="MEMBRANE PROTEIN INSERTION EFFICIENCY FACTOR-RELATED"/>
    <property type="match status" value="1"/>
</dbReference>
<accession>A0A9D9EL83</accession>
<dbReference type="GO" id="GO:0005886">
    <property type="term" value="C:plasma membrane"/>
    <property type="evidence" value="ECO:0007669"/>
    <property type="project" value="UniProtKB-SubCell"/>
</dbReference>
<comment type="subcellular location">
    <subcellularLocation>
        <location evidence="1">Cell membrane</location>
        <topology evidence="1">Peripheral membrane protein</topology>
        <orientation evidence="1">Cytoplasmic side</orientation>
    </subcellularLocation>
</comment>
<dbReference type="NCBIfam" id="TIGR00278">
    <property type="entry name" value="membrane protein insertion efficiency factor YidD"/>
    <property type="match status" value="1"/>
</dbReference>
<evidence type="ECO:0000256" key="1">
    <source>
        <dbReference type="HAMAP-Rule" id="MF_00386"/>
    </source>
</evidence>
<reference evidence="2" key="1">
    <citation type="submission" date="2020-10" db="EMBL/GenBank/DDBJ databases">
        <authorList>
            <person name="Gilroy R."/>
        </authorList>
    </citation>
    <scope>NUCLEOTIDE SEQUENCE</scope>
    <source>
        <strain evidence="2">20514</strain>
    </source>
</reference>
<sequence>MKSEKIKGILKKIAIFPFVLLILFYRRCISPFTPASCRFTPTCSQYALEAFRKYGPFKGLYLTIRRLARCHPWGGSGYDPVP</sequence>
<comment type="similarity">
    <text evidence="1">Belongs to the UPF0161 family.</text>
</comment>
<dbReference type="SMART" id="SM01234">
    <property type="entry name" value="Haemolytic"/>
    <property type="match status" value="1"/>
</dbReference>
<reference evidence="2" key="2">
    <citation type="journal article" date="2021" name="PeerJ">
        <title>Extensive microbial diversity within the chicken gut microbiome revealed by metagenomics and culture.</title>
        <authorList>
            <person name="Gilroy R."/>
            <person name="Ravi A."/>
            <person name="Getino M."/>
            <person name="Pursley I."/>
            <person name="Horton D.L."/>
            <person name="Alikhan N.F."/>
            <person name="Baker D."/>
            <person name="Gharbi K."/>
            <person name="Hall N."/>
            <person name="Watson M."/>
            <person name="Adriaenssens E.M."/>
            <person name="Foster-Nyarko E."/>
            <person name="Jarju S."/>
            <person name="Secka A."/>
            <person name="Antonio M."/>
            <person name="Oren A."/>
            <person name="Chaudhuri R.R."/>
            <person name="La Ragione R."/>
            <person name="Hildebrand F."/>
            <person name="Pallen M.J."/>
        </authorList>
    </citation>
    <scope>NUCLEOTIDE SEQUENCE</scope>
    <source>
        <strain evidence="2">20514</strain>
    </source>
</reference>
<dbReference type="EMBL" id="JADIMQ010000076">
    <property type="protein sequence ID" value="MBO8448655.1"/>
    <property type="molecule type" value="Genomic_DNA"/>
</dbReference>
<comment type="caution">
    <text evidence="2">The sequence shown here is derived from an EMBL/GenBank/DDBJ whole genome shotgun (WGS) entry which is preliminary data.</text>
</comment>
<dbReference type="Proteomes" id="UP000810252">
    <property type="component" value="Unassembled WGS sequence"/>
</dbReference>
<comment type="function">
    <text evidence="1">Could be involved in insertion of integral membrane proteins into the membrane.</text>
</comment>
<evidence type="ECO:0000313" key="2">
    <source>
        <dbReference type="EMBL" id="MBO8448655.1"/>
    </source>
</evidence>
<protein>
    <recommendedName>
        <fullName evidence="1">Putative membrane protein insertion efficiency factor</fullName>
    </recommendedName>
</protein>
<proteinExistence type="inferred from homology"/>
<dbReference type="InterPro" id="IPR002696">
    <property type="entry name" value="Membr_insert_effic_factor_YidD"/>
</dbReference>